<name>A0A6N7Z5H1_9PSEU</name>
<dbReference type="OrthoDB" id="3863176at2"/>
<dbReference type="InterPro" id="IPR001466">
    <property type="entry name" value="Beta-lactam-related"/>
</dbReference>
<feature type="domain" description="Beta-lactamase-related" evidence="1">
    <location>
        <begin position="28"/>
        <end position="376"/>
    </location>
</feature>
<evidence type="ECO:0000313" key="3">
    <source>
        <dbReference type="Proteomes" id="UP000440096"/>
    </source>
</evidence>
<evidence type="ECO:0000259" key="1">
    <source>
        <dbReference type="Pfam" id="PF00144"/>
    </source>
</evidence>
<dbReference type="EMBL" id="WMBA01000014">
    <property type="protein sequence ID" value="MTD54716.1"/>
    <property type="molecule type" value="Genomic_DNA"/>
</dbReference>
<keyword evidence="2" id="KW-0378">Hydrolase</keyword>
<keyword evidence="3" id="KW-1185">Reference proteome</keyword>
<dbReference type="Proteomes" id="UP000440096">
    <property type="component" value="Unassembled WGS sequence"/>
</dbReference>
<dbReference type="SUPFAM" id="SSF56601">
    <property type="entry name" value="beta-lactamase/transpeptidase-like"/>
    <property type="match status" value="1"/>
</dbReference>
<organism evidence="2 3">
    <name type="scientific">Amycolatopsis pithecellobii</name>
    <dbReference type="NCBI Taxonomy" id="664692"/>
    <lineage>
        <taxon>Bacteria</taxon>
        <taxon>Bacillati</taxon>
        <taxon>Actinomycetota</taxon>
        <taxon>Actinomycetes</taxon>
        <taxon>Pseudonocardiales</taxon>
        <taxon>Pseudonocardiaceae</taxon>
        <taxon>Amycolatopsis</taxon>
    </lineage>
</organism>
<dbReference type="AlphaFoldDB" id="A0A6N7Z5H1"/>
<dbReference type="InterPro" id="IPR012338">
    <property type="entry name" value="Beta-lactam/transpept-like"/>
</dbReference>
<reference evidence="2 3" key="1">
    <citation type="submission" date="2019-11" db="EMBL/GenBank/DDBJ databases">
        <title>Draft genome of Amycolatopsis RM579.</title>
        <authorList>
            <person name="Duangmal K."/>
            <person name="Mingma R."/>
        </authorList>
    </citation>
    <scope>NUCLEOTIDE SEQUENCE [LARGE SCALE GENOMIC DNA]</scope>
    <source>
        <strain evidence="2 3">RM579</strain>
    </source>
</reference>
<protein>
    <submittedName>
        <fullName evidence="2">Serine hydrolase</fullName>
    </submittedName>
</protein>
<proteinExistence type="predicted"/>
<dbReference type="PROSITE" id="PS00146">
    <property type="entry name" value="BETA_LACTAMASE_A"/>
    <property type="match status" value="1"/>
</dbReference>
<dbReference type="PANTHER" id="PTHR43283:SF3">
    <property type="entry name" value="BETA-LACTAMASE FAMILY PROTEIN (AFU_ORTHOLOGUE AFUA_5G07500)"/>
    <property type="match status" value="1"/>
</dbReference>
<dbReference type="GO" id="GO:0016787">
    <property type="term" value="F:hydrolase activity"/>
    <property type="evidence" value="ECO:0007669"/>
    <property type="project" value="UniProtKB-KW"/>
</dbReference>
<dbReference type="PANTHER" id="PTHR43283">
    <property type="entry name" value="BETA-LACTAMASE-RELATED"/>
    <property type="match status" value="1"/>
</dbReference>
<dbReference type="Pfam" id="PF00144">
    <property type="entry name" value="Beta-lactamase"/>
    <property type="match status" value="1"/>
</dbReference>
<evidence type="ECO:0000313" key="2">
    <source>
        <dbReference type="EMBL" id="MTD54716.1"/>
    </source>
</evidence>
<sequence>MRVVAEELDVEEPGELGFDVGALTRLGDAVRRDVASGRHHGAVLLVARGGRIGYLETIGHTDLARGREAAVDDIFLLMSTGKAYTAALVLMAIDRGQLEFTTRIADVIPEFAVRGKQDVTVAQLLTHTGGTWAGFVPPPPYQWGPDWGDLEKMTAAVCAQQLANRPGERVVYNPFASYGILGEVVRRIDAGGRRFLDIGREDLFEPLGMADSSFGLALDDPRRVPLRMAELTPGAAEVSVMESLNDIVDENFELPAGMAFSTIRDVLTFTEVLRRRGSLGQTRLLSPAIVDYAYRNHTGDKPNDFWDFNKEARRIAEFPANFTYGGGYVRGVGDYLSPFGFTASERAFGSVGSGSTMWMIDPERELTFIFLSAGLLEGLAHFTRLRRLSDLALAAVID</sequence>
<accession>A0A6N7Z5H1</accession>
<dbReference type="InterPro" id="IPR023650">
    <property type="entry name" value="Beta-lactam_class-A_AS"/>
</dbReference>
<comment type="caution">
    <text evidence="2">The sequence shown here is derived from an EMBL/GenBank/DDBJ whole genome shotgun (WGS) entry which is preliminary data.</text>
</comment>
<dbReference type="RefSeq" id="WP_154756935.1">
    <property type="nucleotide sequence ID" value="NZ_WMBA01000014.1"/>
</dbReference>
<dbReference type="Gene3D" id="3.40.710.10">
    <property type="entry name" value="DD-peptidase/beta-lactamase superfamily"/>
    <property type="match status" value="1"/>
</dbReference>
<gene>
    <name evidence="2" type="ORF">GKO32_12095</name>
</gene>
<dbReference type="InterPro" id="IPR050789">
    <property type="entry name" value="Diverse_Enzym_Activities"/>
</dbReference>